<dbReference type="CDD" id="cd13343">
    <property type="entry name" value="PH-GRAM_MTMR6"/>
    <property type="match status" value="1"/>
</dbReference>
<dbReference type="PANTHER" id="PTHR10807:SF34">
    <property type="entry name" value="MYOTUBULARIN-RELATED PROTEIN 6"/>
    <property type="match status" value="1"/>
</dbReference>
<dbReference type="InterPro" id="IPR048994">
    <property type="entry name" value="PH-GRAM_MTMR6-9"/>
</dbReference>
<evidence type="ECO:0000256" key="3">
    <source>
        <dbReference type="PIRSR" id="PIRSR630564-2"/>
    </source>
</evidence>
<evidence type="ECO:0000256" key="4">
    <source>
        <dbReference type="SAM" id="Coils"/>
    </source>
</evidence>
<dbReference type="InterPro" id="IPR011993">
    <property type="entry name" value="PH-like_dom_sf"/>
</dbReference>
<comment type="caution">
    <text evidence="6">The sequence shown here is derived from an EMBL/GenBank/DDBJ whole genome shotgun (WGS) entry which is preliminary data.</text>
</comment>
<protein>
    <submittedName>
        <fullName evidence="6">Myotubularin-related protein 6 isoform 4</fullName>
    </submittedName>
</protein>
<dbReference type="GO" id="GO:0046488">
    <property type="term" value="P:phosphatidylinositol metabolic process"/>
    <property type="evidence" value="ECO:0007669"/>
    <property type="project" value="UniProtKB-ARBA"/>
</dbReference>
<dbReference type="SUPFAM" id="SSF52799">
    <property type="entry name" value="(Phosphotyrosine protein) phosphatases II"/>
    <property type="match status" value="1"/>
</dbReference>
<proteinExistence type="inferred from homology"/>
<dbReference type="InterPro" id="IPR029021">
    <property type="entry name" value="Prot-tyrosine_phosphatase-like"/>
</dbReference>
<name>A0ABD2DU75_DAUMA</name>
<dbReference type="SUPFAM" id="SSF50729">
    <property type="entry name" value="PH domain-like"/>
    <property type="match status" value="1"/>
</dbReference>
<dbReference type="GO" id="GO:0016787">
    <property type="term" value="F:hydrolase activity"/>
    <property type="evidence" value="ECO:0007669"/>
    <property type="project" value="UniProtKB-KW"/>
</dbReference>
<evidence type="ECO:0000256" key="2">
    <source>
        <dbReference type="ARBA" id="ARBA00022801"/>
    </source>
</evidence>
<evidence type="ECO:0000313" key="6">
    <source>
        <dbReference type="EMBL" id="KAL2770101.1"/>
    </source>
</evidence>
<dbReference type="Pfam" id="PF06602">
    <property type="entry name" value="Myotub-related"/>
    <property type="match status" value="1"/>
</dbReference>
<feature type="domain" description="Myotubularin phosphatase" evidence="5">
    <location>
        <begin position="124"/>
        <end position="457"/>
    </location>
</feature>
<evidence type="ECO:0000313" key="7">
    <source>
        <dbReference type="Proteomes" id="UP001610411"/>
    </source>
</evidence>
<keyword evidence="7" id="KW-1185">Reference proteome</keyword>
<organism evidence="6 7">
    <name type="scientific">Daubentonia madagascariensis</name>
    <name type="common">Aye-aye</name>
    <name type="synonym">Sciurus madagascariensis</name>
    <dbReference type="NCBI Taxonomy" id="31869"/>
    <lineage>
        <taxon>Eukaryota</taxon>
        <taxon>Metazoa</taxon>
        <taxon>Chordata</taxon>
        <taxon>Craniata</taxon>
        <taxon>Vertebrata</taxon>
        <taxon>Euteleostomi</taxon>
        <taxon>Mammalia</taxon>
        <taxon>Eutheria</taxon>
        <taxon>Euarchontoglires</taxon>
        <taxon>Primates</taxon>
        <taxon>Strepsirrhini</taxon>
        <taxon>Chiromyiformes</taxon>
        <taxon>Daubentoniidae</taxon>
        <taxon>Daubentonia</taxon>
    </lineage>
</organism>
<dbReference type="Proteomes" id="UP001610411">
    <property type="component" value="Unassembled WGS sequence"/>
</dbReference>
<accession>A0ABD2DU75</accession>
<dbReference type="PROSITE" id="PS51339">
    <property type="entry name" value="PPASE_MYOTUBULARIN"/>
    <property type="match status" value="1"/>
</dbReference>
<evidence type="ECO:0000256" key="1">
    <source>
        <dbReference type="ARBA" id="ARBA00007471"/>
    </source>
</evidence>
<reference evidence="6 7" key="1">
    <citation type="journal article" date="2024" name="G3 (Bethesda)">
        <title>A hybrid genome assembly of the endangered aye-aye (Daubentonia madagascariensis).</title>
        <authorList>
            <person name="Versoza C.J."/>
            <person name="Pfeifer S.P."/>
        </authorList>
    </citation>
    <scope>NUCLEOTIDE SEQUENCE [LARGE SCALE GENOMIC DNA]</scope>
    <source>
        <strain evidence="6">6821</strain>
    </source>
</reference>
<evidence type="ECO:0000259" key="5">
    <source>
        <dbReference type="PROSITE" id="PS51339"/>
    </source>
</evidence>
<sequence>MEHIRTTKVEQVKLLDRFSTSNKSLTGTLYLTATHLLFIDSHQKETWILHHHIASVEKLALTTSGCPLVIQCKNFRIVHFIVPRERDCHDIYNSLLQLSKQAKYEDLYAFSYNPKQNDSERLQGWQLIDLAEEYKRMGVPNSHWQLSDANREYKICETYPRELYVPRIASKPIIVGSSKFRSKGRFPVLSYYHQDKEAAICRCSQPLSGFSARCLEDEHLLQAVSKANPVNRYMYVMDTRPKLNAMANRAAGKGYENEDNYSNIRFQFVGIENIHVMRSSLQKLLEVSGTKGLSVNDFYSGLESSGWLRHIKAVMDAAIFLAKVLIEKDWISFGHKFSERCGHLDGDPKEVSPVFTQFLECVWHLTEQFPQAFEFNEAFLLQIHEHIHSCQFGNFLGNCQKEREELKLKEKTYSLWPFLLEDQKKYLNPLYSFKSQRFTVLEPNTVSFNFKFWRNMYHQFDRTLHPRQSVFNIIMNMNEQNKQLQKDIQDLESKIKRHKNKQTDGILTKELVHSVCPESPTLKTSLCFKEQTLLPVNDALRTIEGSSPADNRYSEYAEEFSKSEPAVVSLEYGVARMTC</sequence>
<dbReference type="InterPro" id="IPR010569">
    <property type="entry name" value="Myotubularin-like_Pase_dom"/>
</dbReference>
<dbReference type="FunFam" id="2.30.29.30:FF:000135">
    <property type="entry name" value="Myotubularin related protein 6"/>
    <property type="match status" value="1"/>
</dbReference>
<dbReference type="InterPro" id="IPR030564">
    <property type="entry name" value="Myotubularin"/>
</dbReference>
<dbReference type="InterPro" id="IPR035998">
    <property type="entry name" value="MTMR6_PH-GRAM"/>
</dbReference>
<gene>
    <name evidence="6" type="ORF">WCI35_022810</name>
</gene>
<dbReference type="Gene3D" id="2.30.29.30">
    <property type="entry name" value="Pleckstrin-homology domain (PH domain)/Phosphotyrosine-binding domain (PTB)"/>
    <property type="match status" value="1"/>
</dbReference>
<feature type="binding site" evidence="3">
    <location>
        <begin position="273"/>
        <end position="274"/>
    </location>
    <ligand>
        <name>substrate</name>
    </ligand>
</feature>
<dbReference type="EMBL" id="JBFSEQ010000008">
    <property type="protein sequence ID" value="KAL2770101.1"/>
    <property type="molecule type" value="Genomic_DNA"/>
</dbReference>
<comment type="similarity">
    <text evidence="1">Belongs to the protein-tyrosine phosphatase family. Non-receptor class myotubularin subfamily.</text>
</comment>
<dbReference type="Pfam" id="PF21098">
    <property type="entry name" value="PH-GRAM_MTMR6-like"/>
    <property type="match status" value="1"/>
</dbReference>
<keyword evidence="2" id="KW-0378">Hydrolase</keyword>
<keyword evidence="4" id="KW-0175">Coiled coil</keyword>
<dbReference type="AlphaFoldDB" id="A0ABD2DU75"/>
<dbReference type="PANTHER" id="PTHR10807">
    <property type="entry name" value="MYOTUBULARIN-RELATED"/>
    <property type="match status" value="1"/>
</dbReference>
<feature type="coiled-coil region" evidence="4">
    <location>
        <begin position="474"/>
        <end position="501"/>
    </location>
</feature>